<keyword evidence="1" id="KW-1133">Transmembrane helix</keyword>
<dbReference type="Proteomes" id="UP000268313">
    <property type="component" value="Unassembled WGS sequence"/>
</dbReference>
<organism evidence="2 3">
    <name type="scientific">Corallococcus carmarthensis</name>
    <dbReference type="NCBI Taxonomy" id="2316728"/>
    <lineage>
        <taxon>Bacteria</taxon>
        <taxon>Pseudomonadati</taxon>
        <taxon>Myxococcota</taxon>
        <taxon>Myxococcia</taxon>
        <taxon>Myxococcales</taxon>
        <taxon>Cystobacterineae</taxon>
        <taxon>Myxococcaceae</taxon>
        <taxon>Corallococcus</taxon>
    </lineage>
</organism>
<feature type="transmembrane region" description="Helical" evidence="1">
    <location>
        <begin position="123"/>
        <end position="141"/>
    </location>
</feature>
<feature type="transmembrane region" description="Helical" evidence="1">
    <location>
        <begin position="147"/>
        <end position="164"/>
    </location>
</feature>
<evidence type="ECO:0000313" key="2">
    <source>
        <dbReference type="EMBL" id="RKG97131.1"/>
    </source>
</evidence>
<proteinExistence type="predicted"/>
<comment type="caution">
    <text evidence="2">The sequence shown here is derived from an EMBL/GenBank/DDBJ whole genome shotgun (WGS) entry which is preliminary data.</text>
</comment>
<dbReference type="EMBL" id="RAWE01000188">
    <property type="protein sequence ID" value="RKG97131.1"/>
    <property type="molecule type" value="Genomic_DNA"/>
</dbReference>
<feature type="transmembrane region" description="Helical" evidence="1">
    <location>
        <begin position="229"/>
        <end position="249"/>
    </location>
</feature>
<dbReference type="OrthoDB" id="5494074at2"/>
<name>A0A3A8K3V3_9BACT</name>
<feature type="transmembrane region" description="Helical" evidence="1">
    <location>
        <begin position="91"/>
        <end position="111"/>
    </location>
</feature>
<dbReference type="AlphaFoldDB" id="A0A3A8K3V3"/>
<gene>
    <name evidence="2" type="ORF">D7X32_33740</name>
</gene>
<feature type="transmembrane region" description="Helical" evidence="1">
    <location>
        <begin position="269"/>
        <end position="286"/>
    </location>
</feature>
<protein>
    <recommendedName>
        <fullName evidence="4">DUF2029 domain-containing protein</fullName>
    </recommendedName>
</protein>
<keyword evidence="1" id="KW-0812">Transmembrane</keyword>
<evidence type="ECO:0000313" key="3">
    <source>
        <dbReference type="Proteomes" id="UP000268313"/>
    </source>
</evidence>
<dbReference type="RefSeq" id="WP_147450372.1">
    <property type="nucleotide sequence ID" value="NZ_RAWE01000188.1"/>
</dbReference>
<keyword evidence="3" id="KW-1185">Reference proteome</keyword>
<keyword evidence="1" id="KW-0472">Membrane</keyword>
<sequence length="371" mass="40243">MEVPALFVRHPAARWGLLTLLSLLVLSAVPLSGVTTAGTLKEGYTDHVRHPYVVWVGLHRGLQALYTAPLGELREGIPYRQAIDQWLDVPYVYPPGALVLFLPLALVGEWVPMSPQAFGQVCLLYLLAFAHVALYAALRLLDGLPAGGRWAVGVLCWLVLMRLALYGQYDGAWLVCGVLALAALAKDRPGVALRWLACAALLHYRAVVLVAVGVVALWRVVRGRPVRQWPWGTLLGVAVAGVLCVRTFLWMAPLAAQTDAATPSILGEPGTVALVMGLSAAVLALSWRGADGLVTASVGLGVVLAVIDTRHWWHASALLLVPLTVGVLRAPRWPTAVRLGLVVWAGVLEMAVWYGNPLWLFRDLNRFLRLM</sequence>
<evidence type="ECO:0008006" key="4">
    <source>
        <dbReference type="Google" id="ProtNLM"/>
    </source>
</evidence>
<feature type="transmembrane region" description="Helical" evidence="1">
    <location>
        <begin position="293"/>
        <end position="313"/>
    </location>
</feature>
<feature type="transmembrane region" description="Helical" evidence="1">
    <location>
        <begin position="192"/>
        <end position="217"/>
    </location>
</feature>
<reference evidence="3" key="1">
    <citation type="submission" date="2018-09" db="EMBL/GenBank/DDBJ databases">
        <authorList>
            <person name="Livingstone P.G."/>
            <person name="Whitworth D.E."/>
        </authorList>
    </citation>
    <scope>NUCLEOTIDE SEQUENCE [LARGE SCALE GENOMIC DNA]</scope>
    <source>
        <strain evidence="3">CA043D</strain>
    </source>
</reference>
<accession>A0A3A8K3V3</accession>
<evidence type="ECO:0000256" key="1">
    <source>
        <dbReference type="SAM" id="Phobius"/>
    </source>
</evidence>
<feature type="transmembrane region" description="Helical" evidence="1">
    <location>
        <begin position="341"/>
        <end position="361"/>
    </location>
</feature>